<dbReference type="InterPro" id="IPR013249">
    <property type="entry name" value="RNA_pol_sigma70_r4_t2"/>
</dbReference>
<evidence type="ECO:0000313" key="5">
    <source>
        <dbReference type="Proteomes" id="UP000290958"/>
    </source>
</evidence>
<name>A0A4Q1KLW4_9SPHN</name>
<reference evidence="5" key="1">
    <citation type="submission" date="2019-01" db="EMBL/GenBank/DDBJ databases">
        <title>Cytophagaceae bacterium strain CAR-16.</title>
        <authorList>
            <person name="Chen W.-M."/>
        </authorList>
    </citation>
    <scope>NUCLEOTIDE SEQUENCE [LARGE SCALE GENOMIC DNA]</scope>
    <source>
        <strain evidence="5">CHR27</strain>
    </source>
</reference>
<dbReference type="GO" id="GO:0003677">
    <property type="term" value="F:DNA binding"/>
    <property type="evidence" value="ECO:0007669"/>
    <property type="project" value="InterPro"/>
</dbReference>
<sequence length="297" mass="32270">MQADPFGPSRGRLLGLAYRMLGSRSEAEDVLQDAWLRFNAVREVDNRDALLTTIVTRLCLDRLKSARVRREAYVGPWLPEPVADTQALAPDAATELADDLSFALLLTLERLKPAERAAFLLHDVFDMPFTQVAATLGRSEPACRQLAARARKAVQAGGPMARPPVEAHQRLLAAYGMAVTSGDVAALTALFHEDAVLLADGGGKVLAARNAITGADRIARFFIGTVRKYGSDMPPLRIELAKINGIPAIVVRAGEDIDQMLQLAIRDDRIETVYVVRNPDKLGWLGPGDPPEGFKIA</sequence>
<dbReference type="Gene3D" id="1.10.1740.10">
    <property type="match status" value="1"/>
</dbReference>
<dbReference type="Gene3D" id="1.10.10.10">
    <property type="entry name" value="Winged helix-like DNA-binding domain superfamily/Winged helix DNA-binding domain"/>
    <property type="match status" value="1"/>
</dbReference>
<dbReference type="NCBIfam" id="TIGR02937">
    <property type="entry name" value="sigma70-ECF"/>
    <property type="match status" value="1"/>
</dbReference>
<organism evidence="4 5">
    <name type="scientific">Sphingobium fluviale</name>
    <dbReference type="NCBI Taxonomy" id="2506423"/>
    <lineage>
        <taxon>Bacteria</taxon>
        <taxon>Pseudomonadati</taxon>
        <taxon>Pseudomonadota</taxon>
        <taxon>Alphaproteobacteria</taxon>
        <taxon>Sphingomonadales</taxon>
        <taxon>Sphingomonadaceae</taxon>
        <taxon>Sphingobium</taxon>
    </lineage>
</organism>
<dbReference type="OrthoDB" id="9794372at2"/>
<dbReference type="Pfam" id="PF08281">
    <property type="entry name" value="Sigma70_r4_2"/>
    <property type="match status" value="1"/>
</dbReference>
<dbReference type="SUPFAM" id="SSF88659">
    <property type="entry name" value="Sigma3 and sigma4 domains of RNA polymerase sigma factors"/>
    <property type="match status" value="1"/>
</dbReference>
<dbReference type="GO" id="GO:0006352">
    <property type="term" value="P:DNA-templated transcription initiation"/>
    <property type="evidence" value="ECO:0007669"/>
    <property type="project" value="InterPro"/>
</dbReference>
<gene>
    <name evidence="4" type="ORF">EQG66_00770</name>
</gene>
<dbReference type="RefSeq" id="WP_129402642.1">
    <property type="nucleotide sequence ID" value="NZ_SBKP01000001.1"/>
</dbReference>
<dbReference type="GO" id="GO:0016987">
    <property type="term" value="F:sigma factor activity"/>
    <property type="evidence" value="ECO:0007669"/>
    <property type="project" value="InterPro"/>
</dbReference>
<comment type="subunit">
    <text evidence="1">Interacts transiently with the RNA polymerase catalytic core formed by RpoA, RpoB, RpoC and RpoZ (2 alpha, 1 beta, 1 beta' and 1 omega subunit) to form the RNA polymerase holoenzyme that can initiate transcription.</text>
</comment>
<dbReference type="InterPro" id="IPR014284">
    <property type="entry name" value="RNA_pol_sigma-70_dom"/>
</dbReference>
<dbReference type="Gene3D" id="3.10.450.50">
    <property type="match status" value="1"/>
</dbReference>
<evidence type="ECO:0000256" key="1">
    <source>
        <dbReference type="ARBA" id="ARBA00011344"/>
    </source>
</evidence>
<accession>A0A4Q1KLW4</accession>
<dbReference type="Proteomes" id="UP000290958">
    <property type="component" value="Unassembled WGS sequence"/>
</dbReference>
<evidence type="ECO:0000313" key="4">
    <source>
        <dbReference type="EMBL" id="RXR30858.1"/>
    </source>
</evidence>
<dbReference type="PANTHER" id="PTHR30173:SF43">
    <property type="entry name" value="ECF RNA POLYMERASE SIGMA FACTOR SIGI-RELATED"/>
    <property type="match status" value="1"/>
</dbReference>
<dbReference type="SUPFAM" id="SSF54427">
    <property type="entry name" value="NTF2-like"/>
    <property type="match status" value="1"/>
</dbReference>
<dbReference type="InterPro" id="IPR032710">
    <property type="entry name" value="NTF2-like_dom_sf"/>
</dbReference>
<protein>
    <submittedName>
        <fullName evidence="4">Sigma-70 family RNA polymerase sigma factor</fullName>
    </submittedName>
</protein>
<dbReference type="SUPFAM" id="SSF88946">
    <property type="entry name" value="Sigma2 domain of RNA polymerase sigma factors"/>
    <property type="match status" value="1"/>
</dbReference>
<keyword evidence="5" id="KW-1185">Reference proteome</keyword>
<dbReference type="Pfam" id="PF04542">
    <property type="entry name" value="Sigma70_r2"/>
    <property type="match status" value="1"/>
</dbReference>
<comment type="caution">
    <text evidence="4">The sequence shown here is derived from an EMBL/GenBank/DDBJ whole genome shotgun (WGS) entry which is preliminary data.</text>
</comment>
<proteinExistence type="predicted"/>
<dbReference type="InterPro" id="IPR007627">
    <property type="entry name" value="RNA_pol_sigma70_r2"/>
</dbReference>
<evidence type="ECO:0000259" key="2">
    <source>
        <dbReference type="Pfam" id="PF04542"/>
    </source>
</evidence>
<dbReference type="InterPro" id="IPR013325">
    <property type="entry name" value="RNA_pol_sigma_r2"/>
</dbReference>
<feature type="domain" description="RNA polymerase sigma factor 70 region 4 type 2" evidence="3">
    <location>
        <begin position="103"/>
        <end position="153"/>
    </location>
</feature>
<dbReference type="InterPro" id="IPR052704">
    <property type="entry name" value="ECF_Sigma-70_Domain"/>
</dbReference>
<dbReference type="NCBIfam" id="NF007214">
    <property type="entry name" value="PRK09636.1"/>
    <property type="match status" value="1"/>
</dbReference>
<dbReference type="EMBL" id="SBKP01000001">
    <property type="protein sequence ID" value="RXR30858.1"/>
    <property type="molecule type" value="Genomic_DNA"/>
</dbReference>
<dbReference type="InterPro" id="IPR013324">
    <property type="entry name" value="RNA_pol_sigma_r3/r4-like"/>
</dbReference>
<feature type="domain" description="RNA polymerase sigma-70 region 2" evidence="2">
    <location>
        <begin position="11"/>
        <end position="67"/>
    </location>
</feature>
<dbReference type="PANTHER" id="PTHR30173">
    <property type="entry name" value="SIGMA 19 FACTOR"/>
    <property type="match status" value="1"/>
</dbReference>
<dbReference type="InterPro" id="IPR036388">
    <property type="entry name" value="WH-like_DNA-bd_sf"/>
</dbReference>
<evidence type="ECO:0000259" key="3">
    <source>
        <dbReference type="Pfam" id="PF08281"/>
    </source>
</evidence>
<dbReference type="AlphaFoldDB" id="A0A4Q1KLW4"/>